<evidence type="ECO:0000313" key="1">
    <source>
        <dbReference type="EMBL" id="KOH43304.1"/>
    </source>
</evidence>
<reference evidence="2" key="1">
    <citation type="submission" date="2015-07" db="EMBL/GenBank/DDBJ databases">
        <title>Genome sequencing of Sunxiuqinia dokdonensis strain SK.</title>
        <authorList>
            <person name="Ahn S."/>
            <person name="Kim B.-C."/>
        </authorList>
    </citation>
    <scope>NUCLEOTIDE SEQUENCE [LARGE SCALE GENOMIC DNA]</scope>
    <source>
        <strain evidence="2">SK</strain>
    </source>
</reference>
<dbReference type="RefSeq" id="WP_157625046.1">
    <property type="nucleotide sequence ID" value="NZ_LGIA01000192.1"/>
</dbReference>
<sequence length="125" mass="14418">MFIFVPGMMHLRKYIKLFILLLLPVYLVLLGNSMSNMHLHVLSNGMVVKHAHPFDREEDSQEHHSHSDAETCYYQAFFLDYFDTAEPVHPLIADLSIAEILVQPAVLHYSFQHTNPNFLRGPPNS</sequence>
<dbReference type="AlphaFoldDB" id="A0A0L8V4F3"/>
<gene>
    <name evidence="1" type="ORF">NC99_38640</name>
</gene>
<keyword evidence="2" id="KW-1185">Reference proteome</keyword>
<evidence type="ECO:0008006" key="3">
    <source>
        <dbReference type="Google" id="ProtNLM"/>
    </source>
</evidence>
<evidence type="ECO:0000313" key="2">
    <source>
        <dbReference type="Proteomes" id="UP000036958"/>
    </source>
</evidence>
<dbReference type="Proteomes" id="UP000036958">
    <property type="component" value="Unassembled WGS sequence"/>
</dbReference>
<dbReference type="STRING" id="1409788.NC99_38640"/>
<comment type="caution">
    <text evidence="1">The sequence shown here is derived from an EMBL/GenBank/DDBJ whole genome shotgun (WGS) entry which is preliminary data.</text>
</comment>
<proteinExistence type="predicted"/>
<protein>
    <recommendedName>
        <fullName evidence="3">DUF2946 domain-containing protein</fullName>
    </recommendedName>
</protein>
<accession>A0A0L8V4F3</accession>
<name>A0A0L8V4F3_9BACT</name>
<organism evidence="1 2">
    <name type="scientific">Sunxiuqinia dokdonensis</name>
    <dbReference type="NCBI Taxonomy" id="1409788"/>
    <lineage>
        <taxon>Bacteria</taxon>
        <taxon>Pseudomonadati</taxon>
        <taxon>Bacteroidota</taxon>
        <taxon>Bacteroidia</taxon>
        <taxon>Marinilabiliales</taxon>
        <taxon>Prolixibacteraceae</taxon>
        <taxon>Sunxiuqinia</taxon>
    </lineage>
</organism>
<dbReference type="OrthoDB" id="1122480at2"/>
<dbReference type="EMBL" id="LGIA01000192">
    <property type="protein sequence ID" value="KOH43304.1"/>
    <property type="molecule type" value="Genomic_DNA"/>
</dbReference>